<feature type="transmembrane region" description="Helical" evidence="7">
    <location>
        <begin position="345"/>
        <end position="362"/>
    </location>
</feature>
<keyword evidence="4 7" id="KW-0812">Transmembrane</keyword>
<protein>
    <submittedName>
        <fullName evidence="8">FUSC family protein</fullName>
    </submittedName>
</protein>
<dbReference type="PANTHER" id="PTHR30509">
    <property type="entry name" value="P-HYDROXYBENZOIC ACID EFFLUX PUMP SUBUNIT-RELATED"/>
    <property type="match status" value="1"/>
</dbReference>
<comment type="caution">
    <text evidence="8">The sequence shown here is derived from an EMBL/GenBank/DDBJ whole genome shotgun (WGS) entry which is preliminary data.</text>
</comment>
<dbReference type="RefSeq" id="WP_199388301.1">
    <property type="nucleotide sequence ID" value="NZ_JAEMHL010000002.1"/>
</dbReference>
<gene>
    <name evidence="8" type="ORF">JFN91_06125</name>
</gene>
<dbReference type="Pfam" id="PF04632">
    <property type="entry name" value="FUSC"/>
    <property type="match status" value="1"/>
</dbReference>
<evidence type="ECO:0000256" key="2">
    <source>
        <dbReference type="ARBA" id="ARBA00022448"/>
    </source>
</evidence>
<proteinExistence type="predicted"/>
<feature type="transmembrane region" description="Helical" evidence="7">
    <location>
        <begin position="57"/>
        <end position="74"/>
    </location>
</feature>
<feature type="transmembrane region" description="Helical" evidence="7">
    <location>
        <begin position="134"/>
        <end position="156"/>
    </location>
</feature>
<dbReference type="EMBL" id="JAEMHL010000002">
    <property type="protein sequence ID" value="MBJ6749785.1"/>
    <property type="molecule type" value="Genomic_DNA"/>
</dbReference>
<sequence>MSTHHNKKIVLALRGTLAALTALVVARFLEIENPYWAAMTALIVIQPTRGLIFEKSFYRLVGTVLGSLAALLLLESTSSPFLLTLALVIWISGCVGIGNLLYGLRSYAFLMAACTCGVLVMSGVMNPLRVHEIVFGRIACIVIGILVTTVVTALFTPRSPRQEVERRLETVTTDAVLWLAALLGQGRNEKVARLEHALLMELADLEACLDPVGAASPGFRKRKRQVKALISALLSLLAAGRLAAEHLNCHRDVDGSHQRWRELLSRRLSEAVGRVGTSADSFYAELEGITAHARSHLPLLGETLGGVVDALGDVLGGYQVSAGGCEQMPPHRLIRHRDWMEAGRAAFRSGLVIAVVGFVWSVTGWSKGPLMLMALSIMITIFSTKDHPAHFVGNIFVGAAIGSATAVLCRIFLLSAVGDPYLAVAAIAPFVLLGFIAMQYPATVMAATDATLFFLFVVQPATAINATPVDLALGAVAAVAGVGMAWASYALLVPINPARRMQSVLAAVSRDLGRMARTGSSRDLGRIQARLQHRVIRLVGMAVQHDPAHQKTVDGGVTALGVAAGIKALREKVSGNDLPPASDRVIREVLMVLAALAPQQEGEELLTRAASALYKVLQVSTLTKGPVQTAVPGAERNRDRQLRQELLVCTEMQ</sequence>
<feature type="transmembrane region" description="Helical" evidence="7">
    <location>
        <begin position="391"/>
        <end position="414"/>
    </location>
</feature>
<feature type="transmembrane region" description="Helical" evidence="7">
    <location>
        <begin position="472"/>
        <end position="492"/>
    </location>
</feature>
<dbReference type="PANTHER" id="PTHR30509:SF9">
    <property type="entry name" value="MULTIDRUG RESISTANCE PROTEIN MDTO"/>
    <property type="match status" value="1"/>
</dbReference>
<name>A0ABS0YBU8_9BACT</name>
<feature type="transmembrane region" description="Helical" evidence="7">
    <location>
        <begin position="420"/>
        <end position="438"/>
    </location>
</feature>
<evidence type="ECO:0000313" key="8">
    <source>
        <dbReference type="EMBL" id="MBJ6749785.1"/>
    </source>
</evidence>
<dbReference type="InterPro" id="IPR006726">
    <property type="entry name" value="PHBA_efflux_AaeB/fusaric-R"/>
</dbReference>
<feature type="transmembrane region" description="Helical" evidence="7">
    <location>
        <begin position="9"/>
        <end position="29"/>
    </location>
</feature>
<keyword evidence="6 7" id="KW-0472">Membrane</keyword>
<evidence type="ECO:0000256" key="5">
    <source>
        <dbReference type="ARBA" id="ARBA00022989"/>
    </source>
</evidence>
<evidence type="ECO:0000256" key="6">
    <source>
        <dbReference type="ARBA" id="ARBA00023136"/>
    </source>
</evidence>
<evidence type="ECO:0000256" key="4">
    <source>
        <dbReference type="ARBA" id="ARBA00022692"/>
    </source>
</evidence>
<feature type="transmembrane region" description="Helical" evidence="7">
    <location>
        <begin position="109"/>
        <end position="128"/>
    </location>
</feature>
<organism evidence="8 9">
    <name type="scientific">Geomonas anaerohicana</name>
    <dbReference type="NCBI Taxonomy" id="2798583"/>
    <lineage>
        <taxon>Bacteria</taxon>
        <taxon>Pseudomonadati</taxon>
        <taxon>Thermodesulfobacteriota</taxon>
        <taxon>Desulfuromonadia</taxon>
        <taxon>Geobacterales</taxon>
        <taxon>Geobacteraceae</taxon>
        <taxon>Geomonas</taxon>
    </lineage>
</organism>
<keyword evidence="5 7" id="KW-1133">Transmembrane helix</keyword>
<reference evidence="8 9" key="1">
    <citation type="submission" date="2020-12" db="EMBL/GenBank/DDBJ databases">
        <title>Geomonas sp. Red421, isolated from paddy soil.</title>
        <authorList>
            <person name="Xu Z."/>
            <person name="Zhang Z."/>
            <person name="Masuda Y."/>
            <person name="Itoh H."/>
            <person name="Senoo K."/>
        </authorList>
    </citation>
    <scope>NUCLEOTIDE SEQUENCE [LARGE SCALE GENOMIC DNA]</scope>
    <source>
        <strain evidence="8 9">Red421</strain>
    </source>
</reference>
<evidence type="ECO:0000256" key="1">
    <source>
        <dbReference type="ARBA" id="ARBA00004651"/>
    </source>
</evidence>
<keyword evidence="3" id="KW-1003">Cell membrane</keyword>
<evidence type="ECO:0000256" key="7">
    <source>
        <dbReference type="SAM" id="Phobius"/>
    </source>
</evidence>
<keyword evidence="2" id="KW-0813">Transport</keyword>
<evidence type="ECO:0000256" key="3">
    <source>
        <dbReference type="ARBA" id="ARBA00022475"/>
    </source>
</evidence>
<dbReference type="Proteomes" id="UP000614714">
    <property type="component" value="Unassembled WGS sequence"/>
</dbReference>
<accession>A0ABS0YBU8</accession>
<evidence type="ECO:0000313" key="9">
    <source>
        <dbReference type="Proteomes" id="UP000614714"/>
    </source>
</evidence>
<feature type="transmembrane region" description="Helical" evidence="7">
    <location>
        <begin position="80"/>
        <end position="102"/>
    </location>
</feature>
<keyword evidence="9" id="KW-1185">Reference proteome</keyword>
<comment type="subcellular location">
    <subcellularLocation>
        <location evidence="1">Cell membrane</location>
        <topology evidence="1">Multi-pass membrane protein</topology>
    </subcellularLocation>
</comment>